<dbReference type="PANTHER" id="PTHR13526:SF8">
    <property type="entry name" value="TRANSCRIPTION FACTOR SPT20 HOMOLOG"/>
    <property type="match status" value="1"/>
</dbReference>
<feature type="region of interest" description="Disordered" evidence="1">
    <location>
        <begin position="663"/>
        <end position="684"/>
    </location>
</feature>
<name>A0A9W7XQG9_9FUNG</name>
<protein>
    <submittedName>
        <fullName evidence="2">Uncharacterized protein</fullName>
    </submittedName>
</protein>
<feature type="compositionally biased region" description="Low complexity" evidence="1">
    <location>
        <begin position="295"/>
        <end position="318"/>
    </location>
</feature>
<proteinExistence type="predicted"/>
<feature type="region of interest" description="Disordered" evidence="1">
    <location>
        <begin position="524"/>
        <end position="601"/>
    </location>
</feature>
<dbReference type="EMBL" id="JANBOH010000030">
    <property type="protein sequence ID" value="KAJ1647413.1"/>
    <property type="molecule type" value="Genomic_DNA"/>
</dbReference>
<feature type="region of interest" description="Disordered" evidence="1">
    <location>
        <begin position="278"/>
        <end position="380"/>
    </location>
</feature>
<sequence length="741" mass="80777">MDHSMSASAQLMRSAHLAKLEASMADSRQMTEDCEDLDEGYQTHSGHTVHGGHISGASSALRQNVRPESQQQLEVEFDYVGAARASYFGRRAYPSFDPSHTNACPLRFVRQFEHAAQHNGLQQKAWAKRFNSCLYGRAEDWAFDECPLEISGTSWDMRKRQFLDWALLPAEQELRRQRLLRFYQAESDMSIDFVHSFEEVARGLRDFKEDVWVRKCIANLVSPIRTALFELWPDGLPVRFRDLRDSLYAVDWSLYEAASVPLKVVRYGTPYVYETYTALPSQTPPSRVSTSSNERPQQQQQQQRPHSQHQQQQASRPSMSISVNRVYSPPAPSPAPLTSAKKKRQALASTMGMPSRGTPNPATASGTLSPRVSTESPSARTSLDIARAAPNAAGLNAGLYELVNTLSRISERERSVIMVALEKMATTEDSFAGDGLGVMGGAPASAHARSRTRHATTASVSASASAPGAASTAYAHASAATAVCPSVPPLPSPSMRPTTSKPGHTSRAAAAAAIAATAQLACMDSSSGNSSSSGARAVAADGGMSSGETSSRSSAAEDRLAARQLAAARSSEESDDVQQQQQHKQQQQQQQQQPVGKIRLRTRPLTSIACCNHRTSSPIIEPRRDISDSAVGASAAVQTDPIEAPMASADTNTPLFHDHEMDRTSRTTHARKLSSRKSDSALTTATRSMRAADLFYRDSADNALRSPEFTVLHPAIDLRPPHTRRGRFAFIKKLSHMLTPH</sequence>
<dbReference type="PANTHER" id="PTHR13526">
    <property type="entry name" value="TRANSCRIPTION FACTOR SPT20 HOMOLOG"/>
    <property type="match status" value="1"/>
</dbReference>
<evidence type="ECO:0000313" key="2">
    <source>
        <dbReference type="EMBL" id="KAJ1647413.1"/>
    </source>
</evidence>
<feature type="compositionally biased region" description="Low complexity" evidence="1">
    <location>
        <begin position="578"/>
        <end position="593"/>
    </location>
</feature>
<dbReference type="GO" id="GO:0003712">
    <property type="term" value="F:transcription coregulator activity"/>
    <property type="evidence" value="ECO:0007669"/>
    <property type="project" value="InterPro"/>
</dbReference>
<feature type="compositionally biased region" description="Polar residues" evidence="1">
    <location>
        <begin position="278"/>
        <end position="294"/>
    </location>
</feature>
<feature type="region of interest" description="Disordered" evidence="1">
    <location>
        <begin position="29"/>
        <end position="67"/>
    </location>
</feature>
<feature type="region of interest" description="Disordered" evidence="1">
    <location>
        <begin position="488"/>
        <end position="510"/>
    </location>
</feature>
<evidence type="ECO:0000256" key="1">
    <source>
        <dbReference type="SAM" id="MobiDB-lite"/>
    </source>
</evidence>
<dbReference type="GO" id="GO:0000124">
    <property type="term" value="C:SAGA complex"/>
    <property type="evidence" value="ECO:0007669"/>
    <property type="project" value="InterPro"/>
</dbReference>
<feature type="compositionally biased region" description="Low complexity" evidence="1">
    <location>
        <begin position="455"/>
        <end position="465"/>
    </location>
</feature>
<dbReference type="AlphaFoldDB" id="A0A9W7XQG9"/>
<feature type="compositionally biased region" description="Polar residues" evidence="1">
    <location>
        <begin position="56"/>
        <end position="67"/>
    </location>
</feature>
<gene>
    <name evidence="2" type="ORF">LPJ64_001189</name>
</gene>
<evidence type="ECO:0000313" key="3">
    <source>
        <dbReference type="Proteomes" id="UP001145021"/>
    </source>
</evidence>
<dbReference type="InterPro" id="IPR021950">
    <property type="entry name" value="Spt20"/>
</dbReference>
<dbReference type="GO" id="GO:0006357">
    <property type="term" value="P:regulation of transcription by RNA polymerase II"/>
    <property type="evidence" value="ECO:0007669"/>
    <property type="project" value="TreeGrafter"/>
</dbReference>
<feature type="compositionally biased region" description="Basic residues" evidence="1">
    <location>
        <begin position="666"/>
        <end position="675"/>
    </location>
</feature>
<dbReference type="Proteomes" id="UP001145021">
    <property type="component" value="Unassembled WGS sequence"/>
</dbReference>
<keyword evidence="3" id="KW-1185">Reference proteome</keyword>
<feature type="region of interest" description="Disordered" evidence="1">
    <location>
        <begin position="442"/>
        <end position="465"/>
    </location>
</feature>
<organism evidence="2 3">
    <name type="scientific">Coemansia asiatica</name>
    <dbReference type="NCBI Taxonomy" id="1052880"/>
    <lineage>
        <taxon>Eukaryota</taxon>
        <taxon>Fungi</taxon>
        <taxon>Fungi incertae sedis</taxon>
        <taxon>Zoopagomycota</taxon>
        <taxon>Kickxellomycotina</taxon>
        <taxon>Kickxellomycetes</taxon>
        <taxon>Kickxellales</taxon>
        <taxon>Kickxellaceae</taxon>
        <taxon>Coemansia</taxon>
    </lineage>
</organism>
<comment type="caution">
    <text evidence="2">The sequence shown here is derived from an EMBL/GenBank/DDBJ whole genome shotgun (WGS) entry which is preliminary data.</text>
</comment>
<accession>A0A9W7XQG9</accession>
<feature type="compositionally biased region" description="Low complexity" evidence="1">
    <location>
        <begin position="524"/>
        <end position="554"/>
    </location>
</feature>
<reference evidence="2" key="1">
    <citation type="submission" date="2022-07" db="EMBL/GenBank/DDBJ databases">
        <title>Phylogenomic reconstructions and comparative analyses of Kickxellomycotina fungi.</title>
        <authorList>
            <person name="Reynolds N.K."/>
            <person name="Stajich J.E."/>
            <person name="Barry K."/>
            <person name="Grigoriev I.V."/>
            <person name="Crous P."/>
            <person name="Smith M.E."/>
        </authorList>
    </citation>
    <scope>NUCLEOTIDE SEQUENCE</scope>
    <source>
        <strain evidence="2">NBRC 105413</strain>
    </source>
</reference>
<feature type="compositionally biased region" description="Polar residues" evidence="1">
    <location>
        <begin position="357"/>
        <end position="380"/>
    </location>
</feature>